<gene>
    <name evidence="1" type="primary">mgsA</name>
    <name evidence="3" type="ORF">GCM10010449_35630</name>
</gene>
<dbReference type="SMART" id="SM00851">
    <property type="entry name" value="MGS"/>
    <property type="match status" value="1"/>
</dbReference>
<keyword evidence="1" id="KW-0456">Lyase</keyword>
<dbReference type="InterPro" id="IPR011607">
    <property type="entry name" value="MGS-like_dom"/>
</dbReference>
<feature type="binding site" evidence="1">
    <location>
        <position position="12"/>
    </location>
    <ligand>
        <name>substrate</name>
    </ligand>
</feature>
<feature type="domain" description="MGS-like" evidence="2">
    <location>
        <begin position="1"/>
        <end position="119"/>
    </location>
</feature>
<evidence type="ECO:0000256" key="1">
    <source>
        <dbReference type="HAMAP-Rule" id="MF_00549"/>
    </source>
</evidence>
<evidence type="ECO:0000259" key="2">
    <source>
        <dbReference type="PROSITE" id="PS51855"/>
    </source>
</evidence>
<dbReference type="RefSeq" id="WP_344521965.1">
    <property type="nucleotide sequence ID" value="NZ_BAAAUG010000060.1"/>
</dbReference>
<organism evidence="3 4">
    <name type="scientific">Streptomyces rectiviolaceus</name>
    <dbReference type="NCBI Taxonomy" id="332591"/>
    <lineage>
        <taxon>Bacteria</taxon>
        <taxon>Bacillati</taxon>
        <taxon>Actinomycetota</taxon>
        <taxon>Actinomycetes</taxon>
        <taxon>Kitasatosporales</taxon>
        <taxon>Streptomycetaceae</taxon>
        <taxon>Streptomyces</taxon>
    </lineage>
</organism>
<dbReference type="SUPFAM" id="SSF52335">
    <property type="entry name" value="Methylglyoxal synthase-like"/>
    <property type="match status" value="1"/>
</dbReference>
<name>A0ABP6MFM9_9ACTN</name>
<dbReference type="EMBL" id="BAAAUG010000060">
    <property type="protein sequence ID" value="GAA3110055.1"/>
    <property type="molecule type" value="Genomic_DNA"/>
</dbReference>
<comment type="catalytic activity">
    <reaction evidence="1">
        <text>dihydroxyacetone phosphate = methylglyoxal + phosphate</text>
        <dbReference type="Rhea" id="RHEA:17937"/>
        <dbReference type="ChEBI" id="CHEBI:17158"/>
        <dbReference type="ChEBI" id="CHEBI:43474"/>
        <dbReference type="ChEBI" id="CHEBI:57642"/>
        <dbReference type="EC" id="4.2.3.3"/>
    </reaction>
</comment>
<dbReference type="Gene3D" id="3.40.50.1380">
    <property type="entry name" value="Methylglyoxal synthase-like domain"/>
    <property type="match status" value="1"/>
</dbReference>
<sequence>MRVALVAQDGKKEALRAWASKHEVKLAGHDLVATGGTAQVLSECGLTARALASGPLGGDLHAAHLVATGEVDFCVFFRDPAVHPAHEADVAALVRLALVHDVPLAQNESTANAVLSALL</sequence>
<dbReference type="NCBIfam" id="NF003559">
    <property type="entry name" value="PRK05234.1"/>
    <property type="match status" value="1"/>
</dbReference>
<evidence type="ECO:0000313" key="3">
    <source>
        <dbReference type="EMBL" id="GAA3110055.1"/>
    </source>
</evidence>
<dbReference type="InterPro" id="IPR004363">
    <property type="entry name" value="Methylgl_synth"/>
</dbReference>
<protein>
    <recommendedName>
        <fullName evidence="1">Methylglyoxal synthase</fullName>
        <shortName evidence="1">MGS</shortName>
        <ecNumber evidence="1">4.2.3.3</ecNumber>
    </recommendedName>
</protein>
<evidence type="ECO:0000313" key="4">
    <source>
        <dbReference type="Proteomes" id="UP001501637"/>
    </source>
</evidence>
<dbReference type="PROSITE" id="PS51855">
    <property type="entry name" value="MGS"/>
    <property type="match status" value="1"/>
</dbReference>
<feature type="binding site" evidence="1">
    <location>
        <begin position="53"/>
        <end position="54"/>
    </location>
    <ligand>
        <name>substrate</name>
    </ligand>
</feature>
<dbReference type="InterPro" id="IPR036914">
    <property type="entry name" value="MGS-like_dom_sf"/>
</dbReference>
<accession>A0ABP6MFM9</accession>
<feature type="binding site" evidence="1">
    <location>
        <position position="86"/>
    </location>
    <ligand>
        <name>substrate</name>
    </ligand>
</feature>
<keyword evidence="4" id="KW-1185">Reference proteome</keyword>
<comment type="function">
    <text evidence="1">Catalyzes the formation of methylglyoxal from dihydroxyacetone phosphate.</text>
</comment>
<feature type="active site" description="Proton donor/acceptor" evidence="1">
    <location>
        <position position="59"/>
    </location>
</feature>
<dbReference type="Proteomes" id="UP001501637">
    <property type="component" value="Unassembled WGS sequence"/>
</dbReference>
<comment type="similarity">
    <text evidence="1">Belongs to the methylglyoxal synthase family.</text>
</comment>
<comment type="caution">
    <text evidence="1">Lacks conserved residue(s) required for the propagation of feature annotation.</text>
</comment>
<dbReference type="HAMAP" id="MF_00549">
    <property type="entry name" value="Methylglyoxal_synth"/>
    <property type="match status" value="1"/>
</dbReference>
<reference evidence="4" key="1">
    <citation type="journal article" date="2019" name="Int. J. Syst. Evol. Microbiol.">
        <title>The Global Catalogue of Microorganisms (GCM) 10K type strain sequencing project: providing services to taxonomists for standard genome sequencing and annotation.</title>
        <authorList>
            <consortium name="The Broad Institute Genomics Platform"/>
            <consortium name="The Broad Institute Genome Sequencing Center for Infectious Disease"/>
            <person name="Wu L."/>
            <person name="Ma J."/>
        </authorList>
    </citation>
    <scope>NUCLEOTIDE SEQUENCE [LARGE SCALE GENOMIC DNA]</scope>
    <source>
        <strain evidence="4">JCM 9092</strain>
    </source>
</reference>
<dbReference type="Pfam" id="PF02142">
    <property type="entry name" value="MGS"/>
    <property type="match status" value="1"/>
</dbReference>
<dbReference type="PANTHER" id="PTHR30492">
    <property type="entry name" value="METHYLGLYOXAL SYNTHASE"/>
    <property type="match status" value="1"/>
</dbReference>
<comment type="caution">
    <text evidence="3">The sequence shown here is derived from an EMBL/GenBank/DDBJ whole genome shotgun (WGS) entry which is preliminary data.</text>
</comment>
<proteinExistence type="inferred from homology"/>
<dbReference type="PANTHER" id="PTHR30492:SF0">
    <property type="entry name" value="METHYLGLYOXAL SYNTHASE"/>
    <property type="match status" value="1"/>
</dbReference>
<dbReference type="EC" id="4.2.3.3" evidence="1"/>